<dbReference type="Pfam" id="PF01757">
    <property type="entry name" value="Acyl_transf_3"/>
    <property type="match status" value="1"/>
</dbReference>
<dbReference type="GO" id="GO:0016747">
    <property type="term" value="F:acyltransferase activity, transferring groups other than amino-acyl groups"/>
    <property type="evidence" value="ECO:0007669"/>
    <property type="project" value="InterPro"/>
</dbReference>
<feature type="transmembrane region" description="Helical" evidence="1">
    <location>
        <begin position="282"/>
        <end position="300"/>
    </location>
</feature>
<dbReference type="GO" id="GO:0009103">
    <property type="term" value="P:lipopolysaccharide biosynthetic process"/>
    <property type="evidence" value="ECO:0007669"/>
    <property type="project" value="TreeGrafter"/>
</dbReference>
<dbReference type="GO" id="GO:0016020">
    <property type="term" value="C:membrane"/>
    <property type="evidence" value="ECO:0007669"/>
    <property type="project" value="TreeGrafter"/>
</dbReference>
<feature type="transmembrane region" description="Helical" evidence="1">
    <location>
        <begin position="184"/>
        <end position="205"/>
    </location>
</feature>
<organism evidence="3 4">
    <name type="scientific">Paraburkholderia tuberum</name>
    <dbReference type="NCBI Taxonomy" id="157910"/>
    <lineage>
        <taxon>Bacteria</taxon>
        <taxon>Pseudomonadati</taxon>
        <taxon>Pseudomonadota</taxon>
        <taxon>Betaproteobacteria</taxon>
        <taxon>Burkholderiales</taxon>
        <taxon>Burkholderiaceae</taxon>
        <taxon>Paraburkholderia</taxon>
    </lineage>
</organism>
<keyword evidence="3" id="KW-0012">Acyltransferase</keyword>
<dbReference type="InterPro" id="IPR002656">
    <property type="entry name" value="Acyl_transf_3_dom"/>
</dbReference>
<dbReference type="EMBL" id="FNKX01000001">
    <property type="protein sequence ID" value="SDR12006.1"/>
    <property type="molecule type" value="Genomic_DNA"/>
</dbReference>
<keyword evidence="1" id="KW-0812">Transmembrane</keyword>
<feature type="transmembrane region" description="Helical" evidence="1">
    <location>
        <begin position="217"/>
        <end position="238"/>
    </location>
</feature>
<feature type="transmembrane region" description="Helical" evidence="1">
    <location>
        <begin position="250"/>
        <end position="270"/>
    </location>
</feature>
<dbReference type="Proteomes" id="UP000199365">
    <property type="component" value="Unassembled WGS sequence"/>
</dbReference>
<feature type="transmembrane region" description="Helical" evidence="1">
    <location>
        <begin position="40"/>
        <end position="63"/>
    </location>
</feature>
<keyword evidence="3" id="KW-0808">Transferase</keyword>
<feature type="transmembrane region" description="Helical" evidence="1">
    <location>
        <begin position="312"/>
        <end position="331"/>
    </location>
</feature>
<keyword evidence="1" id="KW-0472">Membrane</keyword>
<dbReference type="PANTHER" id="PTHR23028">
    <property type="entry name" value="ACETYLTRANSFERASE"/>
    <property type="match status" value="1"/>
</dbReference>
<feature type="transmembrane region" description="Helical" evidence="1">
    <location>
        <begin position="84"/>
        <end position="103"/>
    </location>
</feature>
<dbReference type="PANTHER" id="PTHR23028:SF53">
    <property type="entry name" value="ACYL_TRANSF_3 DOMAIN-CONTAINING PROTEIN"/>
    <property type="match status" value="1"/>
</dbReference>
<evidence type="ECO:0000256" key="1">
    <source>
        <dbReference type="SAM" id="Phobius"/>
    </source>
</evidence>
<sequence length="418" mass="46210">MKAMLPGLDILRFLLACYLVVFHTLVIYPEARAMPMADFFKFGGCATSIFFILSGFILSHVSVEKKTGEAMKVSASKFFINRFSNIYPIHIVTLALSVALMAVNSHPFDTELSNLDSAPPIVHTMSGVEVAVNAVLQILLLQAWNPFYLSFNIPSWSLSTLFFFYLSFPALAPRLLSMRWKSTMLMAMWGASLLPAVIVVAGGWYQGWPIGVLHTNPLVRLPEFLAGILAYGIFEANVESITGMIASCRWIIFAATGALFIGATFLFTAGMRSWEVLLHNGALLPAQVAVIFVCASTLQNASPRVAAWTRRLGNASLSIFALQYPLFIGFLKVQKLLGIPYSLLSCVHRPHVCRVAASQVPVHFSAYPVYLILVLVMSVLFQERVVLPLRTRLRRVLKSRWDAARPAPLPATSVPKTQ</sequence>
<feature type="domain" description="Acyltransferase 3" evidence="2">
    <location>
        <begin position="6"/>
        <end position="379"/>
    </location>
</feature>
<dbReference type="InterPro" id="IPR050879">
    <property type="entry name" value="Acyltransferase_3"/>
</dbReference>
<protein>
    <submittedName>
        <fullName evidence="3">Peptidoglycan/LPS O-acetylase OafA/YrhL, contains acyltransferase and SGNH-hydrolase domains</fullName>
    </submittedName>
</protein>
<evidence type="ECO:0000313" key="3">
    <source>
        <dbReference type="EMBL" id="SDR12006.1"/>
    </source>
</evidence>
<gene>
    <name evidence="3" type="ORF">SAMN05445850_2875</name>
</gene>
<evidence type="ECO:0000313" key="4">
    <source>
        <dbReference type="Proteomes" id="UP000199365"/>
    </source>
</evidence>
<dbReference type="AlphaFoldDB" id="A0A1H1GGP3"/>
<keyword evidence="1" id="KW-1133">Transmembrane helix</keyword>
<proteinExistence type="predicted"/>
<reference evidence="4" key="1">
    <citation type="submission" date="2016-10" db="EMBL/GenBank/DDBJ databases">
        <authorList>
            <person name="Varghese N."/>
            <person name="Submissions S."/>
        </authorList>
    </citation>
    <scope>NUCLEOTIDE SEQUENCE [LARGE SCALE GENOMIC DNA]</scope>
    <source>
        <strain evidence="4">DUS833</strain>
    </source>
</reference>
<feature type="transmembrane region" description="Helical" evidence="1">
    <location>
        <begin position="153"/>
        <end position="172"/>
    </location>
</feature>
<name>A0A1H1GGP3_9BURK</name>
<keyword evidence="3" id="KW-0378">Hydrolase</keyword>
<feature type="transmembrane region" description="Helical" evidence="1">
    <location>
        <begin position="10"/>
        <end position="28"/>
    </location>
</feature>
<dbReference type="RefSeq" id="WP_167368636.1">
    <property type="nucleotide sequence ID" value="NZ_FNKX01000001.1"/>
</dbReference>
<evidence type="ECO:0000259" key="2">
    <source>
        <dbReference type="Pfam" id="PF01757"/>
    </source>
</evidence>
<accession>A0A1H1GGP3</accession>
<keyword evidence="4" id="KW-1185">Reference proteome</keyword>
<dbReference type="GO" id="GO:0016787">
    <property type="term" value="F:hydrolase activity"/>
    <property type="evidence" value="ECO:0007669"/>
    <property type="project" value="UniProtKB-KW"/>
</dbReference>
<feature type="transmembrane region" description="Helical" evidence="1">
    <location>
        <begin position="367"/>
        <end position="387"/>
    </location>
</feature>